<evidence type="ECO:0000256" key="5">
    <source>
        <dbReference type="SAM" id="Coils"/>
    </source>
</evidence>
<protein>
    <submittedName>
        <fullName evidence="8">SUN domain-containing protein 3</fullName>
    </submittedName>
</protein>
<evidence type="ECO:0000256" key="4">
    <source>
        <dbReference type="ARBA" id="ARBA00023136"/>
    </source>
</evidence>
<dbReference type="InterPro" id="IPR045119">
    <property type="entry name" value="SUN1-5"/>
</dbReference>
<sequence length="249" mass="28009">KATRILERKADEISRLKEELHKLESQLRVLNSDVDSMARHAVSEVLRSYTSKGVTKWTVQKMLKKAMDKLYEDDVQMPDYALESSGACIIQSRTTRSYRHEGGNYFCGPVKVLPFVRSPSLILQPERSPGNCWAFPGHQGEAVVKLATRIIPTAVTIDHISKNISPTGEISSAPKDFAVYGLKGKHEEDGTFLGDFVYDAEGHVIQTFKLKGNSSESINYVKLKVLSNWGHPKYTCIYRFRVHGYLASD</sequence>
<evidence type="ECO:0000259" key="6">
    <source>
        <dbReference type="PROSITE" id="PS51469"/>
    </source>
</evidence>
<keyword evidence="4" id="KW-0472">Membrane</keyword>
<dbReference type="Gene3D" id="2.60.120.260">
    <property type="entry name" value="Galactose-binding domain-like"/>
    <property type="match status" value="1"/>
</dbReference>
<proteinExistence type="predicted"/>
<evidence type="ECO:0000313" key="8">
    <source>
        <dbReference type="RefSeq" id="XP_015266976.1"/>
    </source>
</evidence>
<evidence type="ECO:0000256" key="1">
    <source>
        <dbReference type="ARBA" id="ARBA00004540"/>
    </source>
</evidence>
<dbReference type="Proteomes" id="UP000694871">
    <property type="component" value="Unplaced"/>
</dbReference>
<dbReference type="PROSITE" id="PS51469">
    <property type="entry name" value="SUN"/>
    <property type="match status" value="1"/>
</dbReference>
<dbReference type="Pfam" id="PF07738">
    <property type="entry name" value="Sad1_UNC"/>
    <property type="match status" value="1"/>
</dbReference>
<keyword evidence="3" id="KW-1133">Transmembrane helix</keyword>
<reference evidence="8" key="1">
    <citation type="submission" date="2025-08" db="UniProtKB">
        <authorList>
            <consortium name="RefSeq"/>
        </authorList>
    </citation>
    <scope>IDENTIFICATION</scope>
</reference>
<organism evidence="7 8">
    <name type="scientific">Gekko japonicus</name>
    <name type="common">Schlegel's Japanese gecko</name>
    <dbReference type="NCBI Taxonomy" id="146911"/>
    <lineage>
        <taxon>Eukaryota</taxon>
        <taxon>Metazoa</taxon>
        <taxon>Chordata</taxon>
        <taxon>Craniata</taxon>
        <taxon>Vertebrata</taxon>
        <taxon>Euteleostomi</taxon>
        <taxon>Lepidosauria</taxon>
        <taxon>Squamata</taxon>
        <taxon>Bifurcata</taxon>
        <taxon>Gekkota</taxon>
        <taxon>Gekkonidae</taxon>
        <taxon>Gekkoninae</taxon>
        <taxon>Gekko</taxon>
    </lineage>
</organism>
<dbReference type="InterPro" id="IPR012919">
    <property type="entry name" value="SUN_dom"/>
</dbReference>
<name>A0ABM1JZT9_GEKJA</name>
<comment type="subcellular location">
    <subcellularLocation>
        <location evidence="1">Nucleus inner membrane</location>
    </subcellularLocation>
</comment>
<gene>
    <name evidence="8" type="primary">SUN3</name>
</gene>
<keyword evidence="2" id="KW-0812">Transmembrane</keyword>
<keyword evidence="7" id="KW-1185">Reference proteome</keyword>
<feature type="domain" description="SUN" evidence="6">
    <location>
        <begin position="86"/>
        <end position="247"/>
    </location>
</feature>
<keyword evidence="5" id="KW-0175">Coiled coil</keyword>
<dbReference type="RefSeq" id="XP_015266976.1">
    <property type="nucleotide sequence ID" value="XM_015411490.1"/>
</dbReference>
<dbReference type="PANTHER" id="PTHR12911">
    <property type="entry name" value="SAD1/UNC-84-LIKE PROTEIN-RELATED"/>
    <property type="match status" value="1"/>
</dbReference>
<dbReference type="GeneID" id="107110692"/>
<dbReference type="PANTHER" id="PTHR12911:SF24">
    <property type="entry name" value="SUN DOMAIN-CONTAINING PROTEIN 3"/>
    <property type="match status" value="1"/>
</dbReference>
<feature type="coiled-coil region" evidence="5">
    <location>
        <begin position="6"/>
        <end position="33"/>
    </location>
</feature>
<accession>A0ABM1JZT9</accession>
<feature type="non-terminal residue" evidence="8">
    <location>
        <position position="1"/>
    </location>
</feature>
<evidence type="ECO:0000256" key="3">
    <source>
        <dbReference type="ARBA" id="ARBA00022989"/>
    </source>
</evidence>
<evidence type="ECO:0000256" key="2">
    <source>
        <dbReference type="ARBA" id="ARBA00022692"/>
    </source>
</evidence>
<evidence type="ECO:0000313" key="7">
    <source>
        <dbReference type="Proteomes" id="UP000694871"/>
    </source>
</evidence>